<feature type="region of interest" description="Disordered" evidence="1">
    <location>
        <begin position="150"/>
        <end position="241"/>
    </location>
</feature>
<feature type="compositionally biased region" description="Basic and acidic residues" evidence="1">
    <location>
        <begin position="84"/>
        <end position="96"/>
    </location>
</feature>
<feature type="region of interest" description="Disordered" evidence="1">
    <location>
        <begin position="308"/>
        <end position="345"/>
    </location>
</feature>
<comment type="caution">
    <text evidence="2">The sequence shown here is derived from an EMBL/GenBank/DDBJ whole genome shotgun (WGS) entry which is preliminary data.</text>
</comment>
<proteinExistence type="predicted"/>
<accession>A0AAD1Y6H7</accession>
<reference evidence="2" key="1">
    <citation type="submission" date="2023-07" db="EMBL/GenBank/DDBJ databases">
        <authorList>
            <consortium name="AG Swart"/>
            <person name="Singh M."/>
            <person name="Singh A."/>
            <person name="Seah K."/>
            <person name="Emmerich C."/>
        </authorList>
    </citation>
    <scope>NUCLEOTIDE SEQUENCE</scope>
    <source>
        <strain evidence="2">DP1</strain>
    </source>
</reference>
<name>A0AAD1Y6H7_EUPCR</name>
<evidence type="ECO:0000313" key="3">
    <source>
        <dbReference type="Proteomes" id="UP001295684"/>
    </source>
</evidence>
<feature type="region of interest" description="Disordered" evidence="1">
    <location>
        <begin position="77"/>
        <end position="107"/>
    </location>
</feature>
<feature type="compositionally biased region" description="Basic and acidic residues" evidence="1">
    <location>
        <begin position="165"/>
        <end position="180"/>
    </location>
</feature>
<organism evidence="2 3">
    <name type="scientific">Euplotes crassus</name>
    <dbReference type="NCBI Taxonomy" id="5936"/>
    <lineage>
        <taxon>Eukaryota</taxon>
        <taxon>Sar</taxon>
        <taxon>Alveolata</taxon>
        <taxon>Ciliophora</taxon>
        <taxon>Intramacronucleata</taxon>
        <taxon>Spirotrichea</taxon>
        <taxon>Hypotrichia</taxon>
        <taxon>Euplotida</taxon>
        <taxon>Euplotidae</taxon>
        <taxon>Moneuplotes</taxon>
    </lineage>
</organism>
<dbReference type="AlphaFoldDB" id="A0AAD1Y6H7"/>
<dbReference type="Proteomes" id="UP001295684">
    <property type="component" value="Unassembled WGS sequence"/>
</dbReference>
<sequence>MEFSLCEKIQEEPEALWNSSQEQGVTGDSSKDLKGLSNENILLTRETKMVPDGTIFVTMRGDNIMKSKEFMNTHITDQNPLDLFESKDEPEGHPSRPNESNTPLNAAMAKVKASNESTQSEDINIQEKISKLSIERSFKELLLIENKNELNEETKSTESQTQSRTESHQGDFIKKGEETSKNPNLGYKREILKEMCPKPDTNRKLDQKRIPADQNNKQSRGKPSGIIRMGKNSKVPFKDLSPNKTKENFIIPQNLLNNFENVLLPSQRTGTNKKASFISCSSRNESDGKENVSVNYNTSMFEHLKYQKQTCSRSKRSARPSSTANTERFLNLKISTSQSKQKKTVRQTKKINFEDTLKRMNLKEARRKEKIEKMRRSKKQNMVEVKPKESKKKMSKKKFKILMSRFDHNEAKRKKQILRMRKKKETKAEAEIKSMFRPNLGKTARVNSSLTRKDTKISKNSSFKALSDSFNSYVENLSRSHRIRGDSLVESSSRYFRLICRMRCNFSKIMKDISKNSDHNVECSMMLGSSFTSKGGKALIYKCVIEILESKFYKPISRCY</sequence>
<feature type="region of interest" description="Disordered" evidence="1">
    <location>
        <begin position="370"/>
        <end position="395"/>
    </location>
</feature>
<protein>
    <submittedName>
        <fullName evidence="2">Uncharacterized protein</fullName>
    </submittedName>
</protein>
<gene>
    <name evidence="2" type="ORF">ECRASSUSDP1_LOCUS26331</name>
</gene>
<feature type="compositionally biased region" description="Polar residues" evidence="1">
    <location>
        <begin position="17"/>
        <end position="28"/>
    </location>
</feature>
<dbReference type="EMBL" id="CAMPGE010027141">
    <property type="protein sequence ID" value="CAI2384796.1"/>
    <property type="molecule type" value="Genomic_DNA"/>
</dbReference>
<feature type="compositionally biased region" description="Basic and acidic residues" evidence="1">
    <location>
        <begin position="187"/>
        <end position="211"/>
    </location>
</feature>
<evidence type="ECO:0000256" key="1">
    <source>
        <dbReference type="SAM" id="MobiDB-lite"/>
    </source>
</evidence>
<feature type="region of interest" description="Disordered" evidence="1">
    <location>
        <begin position="13"/>
        <end position="34"/>
    </location>
</feature>
<evidence type="ECO:0000313" key="2">
    <source>
        <dbReference type="EMBL" id="CAI2384796.1"/>
    </source>
</evidence>
<feature type="compositionally biased region" description="Polar residues" evidence="1">
    <location>
        <begin position="319"/>
        <end position="328"/>
    </location>
</feature>
<keyword evidence="3" id="KW-1185">Reference proteome</keyword>